<organism evidence="2 3">
    <name type="scientific">Geobacillus kaustophilus</name>
    <dbReference type="NCBI Taxonomy" id="1462"/>
    <lineage>
        <taxon>Bacteria</taxon>
        <taxon>Bacillati</taxon>
        <taxon>Bacillota</taxon>
        <taxon>Bacilli</taxon>
        <taxon>Bacillales</taxon>
        <taxon>Anoxybacillaceae</taxon>
        <taxon>Geobacillus</taxon>
        <taxon>Geobacillus thermoleovorans group</taxon>
    </lineage>
</organism>
<feature type="transmembrane region" description="Helical" evidence="1">
    <location>
        <begin position="40"/>
        <end position="62"/>
    </location>
</feature>
<gene>
    <name evidence="2" type="ORF">LG52_3241</name>
</gene>
<keyword evidence="1" id="KW-0812">Transmembrane</keyword>
<evidence type="ECO:0000256" key="1">
    <source>
        <dbReference type="SAM" id="Phobius"/>
    </source>
</evidence>
<dbReference type="EMBL" id="JYBP01000003">
    <property type="protein sequence ID" value="KJE28982.1"/>
    <property type="molecule type" value="Genomic_DNA"/>
</dbReference>
<comment type="caution">
    <text evidence="2">The sequence shown here is derived from an EMBL/GenBank/DDBJ whole genome shotgun (WGS) entry which is preliminary data.</text>
</comment>
<keyword evidence="1" id="KW-0472">Membrane</keyword>
<evidence type="ECO:0000313" key="3">
    <source>
        <dbReference type="Proteomes" id="UP000032522"/>
    </source>
</evidence>
<keyword evidence="1" id="KW-1133">Transmembrane helix</keyword>
<reference evidence="2 3" key="1">
    <citation type="submission" date="2015-01" db="EMBL/GenBank/DDBJ databases">
        <authorList>
            <person name="Filippidou S."/>
            <person name="Jeanneret N."/>
            <person name="Russel-Delif L."/>
            <person name="Junier T."/>
            <person name="Wunderlin T."/>
            <person name="Molina V."/>
            <person name="Johnson S.L."/>
            <person name="Davenport K.W."/>
            <person name="Chain P.S."/>
            <person name="Dorador C."/>
            <person name="Junier P."/>
        </authorList>
    </citation>
    <scope>NUCLEOTIDE SEQUENCE [LARGE SCALE GENOMIC DNA]</scope>
    <source>
        <strain evidence="2 3">Et7/4</strain>
    </source>
</reference>
<accession>A0A0D8C013</accession>
<proteinExistence type="predicted"/>
<protein>
    <submittedName>
        <fullName evidence="2">Uncharacterized protein</fullName>
    </submittedName>
</protein>
<name>A0A0D8C013_GEOKU</name>
<evidence type="ECO:0000313" key="2">
    <source>
        <dbReference type="EMBL" id="KJE28982.1"/>
    </source>
</evidence>
<sequence length="72" mass="7825">MAMIPLHFHWLLAWRAFDGCVEGDRGGDASFLVCSWGGRAVLLLTASDFVLILCGVLSLIWIGSSGRVSFLL</sequence>
<dbReference type="PATRIC" id="fig|1462.6.peg.3563"/>
<dbReference type="AlphaFoldDB" id="A0A0D8C013"/>
<dbReference type="Proteomes" id="UP000032522">
    <property type="component" value="Unassembled WGS sequence"/>
</dbReference>